<keyword evidence="2" id="KW-1185">Reference proteome</keyword>
<dbReference type="AlphaFoldDB" id="A0AAW9PUQ9"/>
<comment type="caution">
    <text evidence="1">The sequence shown here is derived from an EMBL/GenBank/DDBJ whole genome shotgun (WGS) entry which is preliminary data.</text>
</comment>
<reference evidence="1" key="1">
    <citation type="submission" date="2024-01" db="EMBL/GenBank/DDBJ databases">
        <title>Bank of Algae and Cyanobacteria of the Azores (BACA) strain genomes.</title>
        <authorList>
            <person name="Luz R."/>
            <person name="Cordeiro R."/>
            <person name="Fonseca A."/>
            <person name="Goncalves V."/>
        </authorList>
    </citation>
    <scope>NUCLEOTIDE SEQUENCE</scope>
    <source>
        <strain evidence="1">BACA0141</strain>
    </source>
</reference>
<evidence type="ECO:0000313" key="2">
    <source>
        <dbReference type="Proteomes" id="UP001333818"/>
    </source>
</evidence>
<protein>
    <submittedName>
        <fullName evidence="1">Uncharacterized protein</fullName>
    </submittedName>
</protein>
<evidence type="ECO:0000313" key="1">
    <source>
        <dbReference type="EMBL" id="MEE3717987.1"/>
    </source>
</evidence>
<gene>
    <name evidence="1" type="ORF">V2H45_14700</name>
</gene>
<dbReference type="RefSeq" id="WP_330484418.1">
    <property type="nucleotide sequence ID" value="NZ_JAZBJZ010000060.1"/>
</dbReference>
<dbReference type="EMBL" id="JAZBJZ010000060">
    <property type="protein sequence ID" value="MEE3717987.1"/>
    <property type="molecule type" value="Genomic_DNA"/>
</dbReference>
<name>A0AAW9PUQ9_9CYAN</name>
<sequence>MVIHKSTEIDGNNAKTRLLLALWDMGALESSVKKSGLTERVKRGKEKSGEYAPYLDALAEQGAISLITKGRNTQILLTELGKIILSAGLKNDDFAFGGNQVGSRVANALLKWMRQMGDIATAASDAPKISSYDEFKKVAIGVFDRLNRGYNLNDFVPIYRIRREFSESVDRLEFNDWMLKLQEENIFHLRTGGLEATDDQKQDSINDEYRGLLFVATKS</sequence>
<dbReference type="Proteomes" id="UP001333818">
    <property type="component" value="Unassembled WGS sequence"/>
</dbReference>
<proteinExistence type="predicted"/>
<organism evidence="1 2">
    <name type="scientific">Tumidithrix elongata BACA0141</name>
    <dbReference type="NCBI Taxonomy" id="2716417"/>
    <lineage>
        <taxon>Bacteria</taxon>
        <taxon>Bacillati</taxon>
        <taxon>Cyanobacteriota</taxon>
        <taxon>Cyanophyceae</taxon>
        <taxon>Pseudanabaenales</taxon>
        <taxon>Pseudanabaenaceae</taxon>
        <taxon>Tumidithrix</taxon>
        <taxon>Tumidithrix elongata</taxon>
    </lineage>
</organism>
<accession>A0AAW9PUQ9</accession>